<gene>
    <name evidence="1" type="ORF">DYL59_20485</name>
</gene>
<reference evidence="1 2" key="1">
    <citation type="journal article" date="2019" name="Syst. Appl. Microbiol.">
        <title>New species of pathogenic Pseudomonas isolated from citrus in Tunisia: Proposal of Pseudomonas kairouanensis sp. nov. and Pseudomonas nabeulensis sp. nov.</title>
        <authorList>
            <person name="Oueslati M."/>
            <person name="Mulet M."/>
            <person name="Gomila M."/>
            <person name="Berge O."/>
            <person name="Hajlaoui M.R."/>
            <person name="Lalucat J."/>
            <person name="Sadfi-Zouaoui N."/>
            <person name="Garcia-Valdes E."/>
        </authorList>
    </citation>
    <scope>NUCLEOTIDE SEQUENCE [LARGE SCALE GENOMIC DNA]</scope>
    <source>
        <strain evidence="1 2">KC12</strain>
    </source>
</reference>
<dbReference type="Proteomes" id="UP000297391">
    <property type="component" value="Unassembled WGS sequence"/>
</dbReference>
<name>A0A4Z0ALU2_9PSED</name>
<dbReference type="RefSeq" id="WP_135290792.1">
    <property type="nucleotide sequence ID" value="NZ_QUZU01000028.1"/>
</dbReference>
<dbReference type="AlphaFoldDB" id="A0A4Z0ALU2"/>
<organism evidence="1 2">
    <name type="scientific">Pseudomonas kairouanensis</name>
    <dbReference type="NCBI Taxonomy" id="2293832"/>
    <lineage>
        <taxon>Bacteria</taxon>
        <taxon>Pseudomonadati</taxon>
        <taxon>Pseudomonadota</taxon>
        <taxon>Gammaproteobacteria</taxon>
        <taxon>Pseudomonadales</taxon>
        <taxon>Pseudomonadaceae</taxon>
        <taxon>Pseudomonas</taxon>
    </lineage>
</organism>
<proteinExistence type="predicted"/>
<evidence type="ECO:0000313" key="1">
    <source>
        <dbReference type="EMBL" id="TFY86938.1"/>
    </source>
</evidence>
<accession>A0A4Z0ALU2</accession>
<protein>
    <submittedName>
        <fullName evidence="1">Uncharacterized protein</fullName>
    </submittedName>
</protein>
<evidence type="ECO:0000313" key="2">
    <source>
        <dbReference type="Proteomes" id="UP000297391"/>
    </source>
</evidence>
<comment type="caution">
    <text evidence="1">The sequence shown here is derived from an EMBL/GenBank/DDBJ whole genome shotgun (WGS) entry which is preliminary data.</text>
</comment>
<dbReference type="EMBL" id="QUZU01000028">
    <property type="protein sequence ID" value="TFY86938.1"/>
    <property type="molecule type" value="Genomic_DNA"/>
</dbReference>
<keyword evidence="2" id="KW-1185">Reference proteome</keyword>
<dbReference type="OrthoDB" id="7029522at2"/>
<sequence>MIGDDRILPRLYKQMAQAEKRFGEISAGAQDAEDSEERAMLFQQMIEIKSSLVSDMALSSSYQTYLQETMKFAITNSA</sequence>